<accession>A0A2K4ZAG8</accession>
<dbReference type="RefSeq" id="WP_103237586.1">
    <property type="nucleotide sequence ID" value="NZ_CANRXC010000036.1"/>
</dbReference>
<protein>
    <recommendedName>
        <fullName evidence="3">DUF2508 domain-containing protein</fullName>
    </recommendedName>
</protein>
<evidence type="ECO:0000313" key="1">
    <source>
        <dbReference type="EMBL" id="SOY27458.1"/>
    </source>
</evidence>
<sequence length="98" mass="11113">MKTYFSQRSGTDSMTEEDYSPMTLKDSIQRTRQALNDAYAGFDNAVDIDLIDSYIYEIYALQKRYKHLTDLAAAEPAEESGPLRKYSPVRALVSHVLG</sequence>
<name>A0A2K4ZAG8_9FIRM</name>
<dbReference type="OrthoDB" id="1809893at2"/>
<organism evidence="1 2">
    <name type="scientific">Acetatifactor muris</name>
    <dbReference type="NCBI Taxonomy" id="879566"/>
    <lineage>
        <taxon>Bacteria</taxon>
        <taxon>Bacillati</taxon>
        <taxon>Bacillota</taxon>
        <taxon>Clostridia</taxon>
        <taxon>Lachnospirales</taxon>
        <taxon>Lachnospiraceae</taxon>
        <taxon>Acetatifactor</taxon>
    </lineage>
</organism>
<evidence type="ECO:0008006" key="3">
    <source>
        <dbReference type="Google" id="ProtNLM"/>
    </source>
</evidence>
<gene>
    <name evidence="1" type="ORF">AMURIS_00162</name>
</gene>
<evidence type="ECO:0000313" key="2">
    <source>
        <dbReference type="Proteomes" id="UP000236311"/>
    </source>
</evidence>
<dbReference type="AlphaFoldDB" id="A0A2K4ZAG8"/>
<proteinExistence type="predicted"/>
<dbReference type="EMBL" id="OFSM01000001">
    <property type="protein sequence ID" value="SOY27458.1"/>
    <property type="molecule type" value="Genomic_DNA"/>
</dbReference>
<reference evidence="1 2" key="1">
    <citation type="submission" date="2018-01" db="EMBL/GenBank/DDBJ databases">
        <authorList>
            <person name="Gaut B.S."/>
            <person name="Morton B.R."/>
            <person name="Clegg M.T."/>
            <person name="Duvall M.R."/>
        </authorList>
    </citation>
    <scope>NUCLEOTIDE SEQUENCE [LARGE SCALE GENOMIC DNA]</scope>
    <source>
        <strain evidence="1">GP69</strain>
    </source>
</reference>
<dbReference type="Proteomes" id="UP000236311">
    <property type="component" value="Unassembled WGS sequence"/>
</dbReference>
<keyword evidence="2" id="KW-1185">Reference proteome</keyword>